<dbReference type="EMBL" id="KK198763">
    <property type="protein sequence ID" value="KCW48967.1"/>
    <property type="molecule type" value="Genomic_DNA"/>
</dbReference>
<proteinExistence type="predicted"/>
<gene>
    <name evidence="1" type="ORF">EUGRSUZ_K02577</name>
</gene>
<dbReference type="Gramene" id="KCW48967">
    <property type="protein sequence ID" value="KCW48967"/>
    <property type="gene ID" value="EUGRSUZ_K02577"/>
</dbReference>
<sequence>MMCAVPCGCVDAARAFLFPFLYHLSRVKHIRASPRVHCTRDKQAKTIWTSFLSEDELHDRAMEKVKMLKLQVASGFVLTGGNSIQSEFS</sequence>
<accession>A0A059A4F7</accession>
<reference evidence="1" key="1">
    <citation type="submission" date="2013-07" db="EMBL/GenBank/DDBJ databases">
        <title>The genome of Eucalyptus grandis.</title>
        <authorList>
            <person name="Schmutz J."/>
            <person name="Hayes R."/>
            <person name="Myburg A."/>
            <person name="Tuskan G."/>
            <person name="Grattapaglia D."/>
            <person name="Rokhsar D.S."/>
        </authorList>
    </citation>
    <scope>NUCLEOTIDE SEQUENCE</scope>
    <source>
        <tissue evidence="1">Leaf extractions</tissue>
    </source>
</reference>
<name>A0A059A4F7_EUCGR</name>
<protein>
    <submittedName>
        <fullName evidence="1">Uncharacterized protein</fullName>
    </submittedName>
</protein>
<dbReference type="InParanoid" id="A0A059A4F7"/>
<evidence type="ECO:0000313" key="1">
    <source>
        <dbReference type="EMBL" id="KCW48967.1"/>
    </source>
</evidence>
<organism evidence="1">
    <name type="scientific">Eucalyptus grandis</name>
    <name type="common">Flooded gum</name>
    <dbReference type="NCBI Taxonomy" id="71139"/>
    <lineage>
        <taxon>Eukaryota</taxon>
        <taxon>Viridiplantae</taxon>
        <taxon>Streptophyta</taxon>
        <taxon>Embryophyta</taxon>
        <taxon>Tracheophyta</taxon>
        <taxon>Spermatophyta</taxon>
        <taxon>Magnoliopsida</taxon>
        <taxon>eudicotyledons</taxon>
        <taxon>Gunneridae</taxon>
        <taxon>Pentapetalae</taxon>
        <taxon>rosids</taxon>
        <taxon>malvids</taxon>
        <taxon>Myrtales</taxon>
        <taxon>Myrtaceae</taxon>
        <taxon>Myrtoideae</taxon>
        <taxon>Eucalypteae</taxon>
        <taxon>Eucalyptus</taxon>
    </lineage>
</organism>
<dbReference type="AlphaFoldDB" id="A0A059A4F7"/>